<protein>
    <recommendedName>
        <fullName evidence="5">FAD/NAD(P)-binding domain-containing protein</fullName>
    </recommendedName>
</protein>
<evidence type="ECO:0000256" key="2">
    <source>
        <dbReference type="ARBA" id="ARBA00022630"/>
    </source>
</evidence>
<proteinExistence type="predicted"/>
<organism evidence="6 7">
    <name type="scientific">Symbiochloris irregularis</name>
    <dbReference type="NCBI Taxonomy" id="706552"/>
    <lineage>
        <taxon>Eukaryota</taxon>
        <taxon>Viridiplantae</taxon>
        <taxon>Chlorophyta</taxon>
        <taxon>core chlorophytes</taxon>
        <taxon>Trebouxiophyceae</taxon>
        <taxon>Trebouxiales</taxon>
        <taxon>Trebouxiaceae</taxon>
        <taxon>Symbiochloris</taxon>
    </lineage>
</organism>
<dbReference type="SUPFAM" id="SSF51905">
    <property type="entry name" value="FAD/NAD(P)-binding domain"/>
    <property type="match status" value="2"/>
</dbReference>
<dbReference type="AlphaFoldDB" id="A0AAW1P143"/>
<feature type="compositionally biased region" description="Polar residues" evidence="4">
    <location>
        <begin position="249"/>
        <end position="259"/>
    </location>
</feature>
<feature type="compositionally biased region" description="Low complexity" evidence="4">
    <location>
        <begin position="264"/>
        <end position="280"/>
    </location>
</feature>
<evidence type="ECO:0000313" key="7">
    <source>
        <dbReference type="Proteomes" id="UP001465755"/>
    </source>
</evidence>
<keyword evidence="3" id="KW-0274">FAD</keyword>
<sequence length="678" mass="73268">MFQEFRKQTVLVTGRVRSSLHLCAPAVPNVFICTVVRWRDASRLSKSGVARPIGMSISRRCVVIGGGVAGVCCAEEILRLRPTAHVTIVTPEGVLKGINGITQISKHTEELSVKERPASSFVTTQSQVVHASVTGLDTVRNLVHTSTGSSVPYDRLCICTGASPKVVADSKHVLVLRDRDTVSDLQARLPSARRTVLIGNGGIALELAHAMRGMEVVWVMRQGHMGDAFFDVDAASFLLTELNVEQTATDQQCPQSMPMCTSHPEPGSSSPTNSSVCTSPRLDAPQLEKKSPLLGAQPCSSNKISPGSAAPMVLASQAPLAATDADGAALSAAHQAPAGDNAAAHSSILTSARTRNGAAGPQPSAGESRDRVQNSAGARTPEERRQHGPTSAVLDRLKEAAPPAGPSYFAMVQGRKNAAFGHAVGPRWSEALSMHAARDGHIVFERNCEVDRLVSAHEAEAQGFSDRQKWPVHVRLTNGKVHGADLVISAIGVLPNVSWLPEEIAIDEGTQGIQVDREMRTTATNVWAAGDCCTVQWPDRSQHWFQMRIWTQARLMGMYAAHCMAGNPAEAVYAFNFELYTHVTRFMNKRVILLGLYNGQGLQEEPDRDIVTYSRATEGPEASFVRVLLLRNRMMGAVLIGDTDFEEVFENLILDRLDLSAYGPDLLSPDIDLQEVFD</sequence>
<dbReference type="PANTHER" id="PTHR43429:SF2">
    <property type="entry name" value="PYRIDINE NUCLEOTIDE-DISULFIDE OXIDOREDUCTASE DOMAIN-CONTAINING PROTEIN 1"/>
    <property type="match status" value="1"/>
</dbReference>
<dbReference type="InterPro" id="IPR023753">
    <property type="entry name" value="FAD/NAD-binding_dom"/>
</dbReference>
<comment type="cofactor">
    <cofactor evidence="1">
        <name>FAD</name>
        <dbReference type="ChEBI" id="CHEBI:57692"/>
    </cofactor>
</comment>
<dbReference type="InterPro" id="IPR050260">
    <property type="entry name" value="FAD-bd_OxRdtase"/>
</dbReference>
<dbReference type="InterPro" id="IPR036188">
    <property type="entry name" value="FAD/NAD-bd_sf"/>
</dbReference>
<keyword evidence="7" id="KW-1185">Reference proteome</keyword>
<keyword evidence="2" id="KW-0285">Flavoprotein</keyword>
<feature type="region of interest" description="Disordered" evidence="4">
    <location>
        <begin position="354"/>
        <end position="396"/>
    </location>
</feature>
<reference evidence="6 7" key="1">
    <citation type="journal article" date="2024" name="Nat. Commun.">
        <title>Phylogenomics reveals the evolutionary origins of lichenization in chlorophyte algae.</title>
        <authorList>
            <person name="Puginier C."/>
            <person name="Libourel C."/>
            <person name="Otte J."/>
            <person name="Skaloud P."/>
            <person name="Haon M."/>
            <person name="Grisel S."/>
            <person name="Petersen M."/>
            <person name="Berrin J.G."/>
            <person name="Delaux P.M."/>
            <person name="Dal Grande F."/>
            <person name="Keller J."/>
        </authorList>
    </citation>
    <scope>NUCLEOTIDE SEQUENCE [LARGE SCALE GENOMIC DNA]</scope>
    <source>
        <strain evidence="6 7">SAG 2036</strain>
    </source>
</reference>
<feature type="region of interest" description="Disordered" evidence="4">
    <location>
        <begin position="249"/>
        <end position="281"/>
    </location>
</feature>
<feature type="domain" description="FAD/NAD(P)-binding" evidence="5">
    <location>
        <begin position="427"/>
        <end position="544"/>
    </location>
</feature>
<evidence type="ECO:0000256" key="3">
    <source>
        <dbReference type="ARBA" id="ARBA00022827"/>
    </source>
</evidence>
<evidence type="ECO:0000256" key="1">
    <source>
        <dbReference type="ARBA" id="ARBA00001974"/>
    </source>
</evidence>
<feature type="domain" description="FAD/NAD(P)-binding" evidence="5">
    <location>
        <begin position="60"/>
        <end position="240"/>
    </location>
</feature>
<dbReference type="EMBL" id="JALJOQ010000082">
    <property type="protein sequence ID" value="KAK9800326.1"/>
    <property type="molecule type" value="Genomic_DNA"/>
</dbReference>
<gene>
    <name evidence="6" type="ORF">WJX73_002466</name>
</gene>
<dbReference type="Gene3D" id="3.50.50.60">
    <property type="entry name" value="FAD/NAD(P)-binding domain"/>
    <property type="match status" value="4"/>
</dbReference>
<comment type="caution">
    <text evidence="6">The sequence shown here is derived from an EMBL/GenBank/DDBJ whole genome shotgun (WGS) entry which is preliminary data.</text>
</comment>
<dbReference type="PANTHER" id="PTHR43429">
    <property type="entry name" value="PYRIDINE NUCLEOTIDE-DISULFIDE OXIDOREDUCTASE DOMAIN-CONTAINING"/>
    <property type="match status" value="1"/>
</dbReference>
<name>A0AAW1P143_9CHLO</name>
<evidence type="ECO:0000313" key="6">
    <source>
        <dbReference type="EMBL" id="KAK9800326.1"/>
    </source>
</evidence>
<accession>A0AAW1P143</accession>
<dbReference type="Proteomes" id="UP001465755">
    <property type="component" value="Unassembled WGS sequence"/>
</dbReference>
<dbReference type="Pfam" id="PF07992">
    <property type="entry name" value="Pyr_redox_2"/>
    <property type="match status" value="2"/>
</dbReference>
<evidence type="ECO:0000256" key="4">
    <source>
        <dbReference type="SAM" id="MobiDB-lite"/>
    </source>
</evidence>
<dbReference type="GO" id="GO:0016491">
    <property type="term" value="F:oxidoreductase activity"/>
    <property type="evidence" value="ECO:0007669"/>
    <property type="project" value="InterPro"/>
</dbReference>
<dbReference type="PRINTS" id="PR00368">
    <property type="entry name" value="FADPNR"/>
</dbReference>
<evidence type="ECO:0000259" key="5">
    <source>
        <dbReference type="Pfam" id="PF07992"/>
    </source>
</evidence>